<name>A0A1A8FHP2_9TELE</name>
<keyword evidence="2" id="KW-0378">Hydrolase</keyword>
<evidence type="ECO:0000256" key="1">
    <source>
        <dbReference type="SAM" id="MobiDB-lite"/>
    </source>
</evidence>
<dbReference type="EMBL" id="HAEB01012418">
    <property type="protein sequence ID" value="SBQ58945.1"/>
    <property type="molecule type" value="Transcribed_RNA"/>
</dbReference>
<feature type="non-terminal residue" evidence="2">
    <location>
        <position position="1"/>
    </location>
</feature>
<accession>A0A1A8FHP2</accession>
<feature type="region of interest" description="Disordered" evidence="1">
    <location>
        <begin position="84"/>
        <end position="103"/>
    </location>
</feature>
<evidence type="ECO:0000313" key="2">
    <source>
        <dbReference type="EMBL" id="SBQ58945.1"/>
    </source>
</evidence>
<organism evidence="2">
    <name type="scientific">Nothobranchius korthausae</name>
    <dbReference type="NCBI Taxonomy" id="1143690"/>
    <lineage>
        <taxon>Eukaryota</taxon>
        <taxon>Metazoa</taxon>
        <taxon>Chordata</taxon>
        <taxon>Craniata</taxon>
        <taxon>Vertebrata</taxon>
        <taxon>Euteleostomi</taxon>
        <taxon>Actinopterygii</taxon>
        <taxon>Neopterygii</taxon>
        <taxon>Teleostei</taxon>
        <taxon>Neoteleostei</taxon>
        <taxon>Acanthomorphata</taxon>
        <taxon>Ovalentaria</taxon>
        <taxon>Atherinomorphae</taxon>
        <taxon>Cyprinodontiformes</taxon>
        <taxon>Nothobranchiidae</taxon>
        <taxon>Nothobranchius</taxon>
    </lineage>
</organism>
<dbReference type="GO" id="GO:0004519">
    <property type="term" value="F:endonuclease activity"/>
    <property type="evidence" value="ECO:0007669"/>
    <property type="project" value="UniProtKB-KW"/>
</dbReference>
<feature type="non-terminal residue" evidence="2">
    <location>
        <position position="103"/>
    </location>
</feature>
<keyword evidence="2" id="KW-0540">Nuclease</keyword>
<dbReference type="AlphaFoldDB" id="A0A1A8FHP2"/>
<keyword evidence="2" id="KW-0255">Endonuclease</keyword>
<reference evidence="2" key="1">
    <citation type="submission" date="2016-05" db="EMBL/GenBank/DDBJ databases">
        <authorList>
            <person name="Lavstsen T."/>
            <person name="Jespersen J.S."/>
        </authorList>
    </citation>
    <scope>NUCLEOTIDE SEQUENCE</scope>
    <source>
        <tissue evidence="2">Brain</tissue>
    </source>
</reference>
<gene>
    <name evidence="2" type="primary">Nfu_g_1_026113</name>
</gene>
<protein>
    <submittedName>
        <fullName evidence="2">DDE superfamily endonuclease</fullName>
    </submittedName>
</protein>
<sequence length="103" mass="11949">YSFSQLFTYFLVLETHLPQHVTNSPTPLTNSAKLQAQFLLCTQIAKLKHTFLKTLHTVLCCWHNFHAENILFSQGTHCYSNMHTDSSQEQTPVTQFYNQQSEL</sequence>
<proteinExistence type="predicted"/>
<reference evidence="2" key="2">
    <citation type="submission" date="2016-06" db="EMBL/GenBank/DDBJ databases">
        <title>The genome of a short-lived fish provides insights into sex chromosome evolution and the genetic control of aging.</title>
        <authorList>
            <person name="Reichwald K."/>
            <person name="Felder M."/>
            <person name="Petzold A."/>
            <person name="Koch P."/>
            <person name="Groth M."/>
            <person name="Platzer M."/>
        </authorList>
    </citation>
    <scope>NUCLEOTIDE SEQUENCE</scope>
    <source>
        <tissue evidence="2">Brain</tissue>
    </source>
</reference>